<dbReference type="PANTHER" id="PTHR37984:SF15">
    <property type="entry name" value="INTEGRASE CATALYTIC DOMAIN-CONTAINING PROTEIN"/>
    <property type="match status" value="1"/>
</dbReference>
<dbReference type="Proteomes" id="UP001066276">
    <property type="component" value="Chromosome 1_2"/>
</dbReference>
<evidence type="ECO:0000313" key="3">
    <source>
        <dbReference type="Proteomes" id="UP001066276"/>
    </source>
</evidence>
<keyword evidence="1" id="KW-0812">Transmembrane</keyword>
<keyword evidence="1" id="KW-0472">Membrane</keyword>
<dbReference type="InterPro" id="IPR050951">
    <property type="entry name" value="Retrovirus_Pol_polyprotein"/>
</dbReference>
<reference evidence="2" key="1">
    <citation type="journal article" date="2022" name="bioRxiv">
        <title>Sequencing and chromosome-scale assembly of the giantPleurodeles waltlgenome.</title>
        <authorList>
            <person name="Brown T."/>
            <person name="Elewa A."/>
            <person name="Iarovenko S."/>
            <person name="Subramanian E."/>
            <person name="Araus A.J."/>
            <person name="Petzold A."/>
            <person name="Susuki M."/>
            <person name="Suzuki K.-i.T."/>
            <person name="Hayashi T."/>
            <person name="Toyoda A."/>
            <person name="Oliveira C."/>
            <person name="Osipova E."/>
            <person name="Leigh N.D."/>
            <person name="Simon A."/>
            <person name="Yun M.H."/>
        </authorList>
    </citation>
    <scope>NUCLEOTIDE SEQUENCE</scope>
    <source>
        <strain evidence="2">20211129_DDA</strain>
        <tissue evidence="2">Liver</tissue>
    </source>
</reference>
<dbReference type="AlphaFoldDB" id="A0AAV7W9Q2"/>
<accession>A0AAV7W9Q2</accession>
<evidence type="ECO:0000256" key="1">
    <source>
        <dbReference type="SAM" id="Phobius"/>
    </source>
</evidence>
<name>A0AAV7W9Q2_PLEWA</name>
<dbReference type="Gene3D" id="3.10.10.10">
    <property type="entry name" value="HIV Type 1 Reverse Transcriptase, subunit A, domain 1"/>
    <property type="match status" value="1"/>
</dbReference>
<evidence type="ECO:0000313" key="2">
    <source>
        <dbReference type="EMBL" id="KAJ1209311.1"/>
    </source>
</evidence>
<keyword evidence="3" id="KW-1185">Reference proteome</keyword>
<comment type="caution">
    <text evidence="2">The sequence shown here is derived from an EMBL/GenBank/DDBJ whole genome shotgun (WGS) entry which is preliminary data.</text>
</comment>
<dbReference type="PANTHER" id="PTHR37984">
    <property type="entry name" value="PROTEIN CBG26694"/>
    <property type="match status" value="1"/>
</dbReference>
<keyword evidence="1" id="KW-1133">Transmembrane helix</keyword>
<protein>
    <submittedName>
        <fullName evidence="2">Uncharacterized protein</fullName>
    </submittedName>
</protein>
<dbReference type="InterPro" id="IPR043502">
    <property type="entry name" value="DNA/RNA_pol_sf"/>
</dbReference>
<sequence length="214" mass="24188">MAKIIEASQRCMKELNKKDKAPDISVVAQERQDYSDDEVLIVDELTLTKVLSEAENVFSKKLGFRKGYVHKVSVKSDAAPVQHKLRRVPLSVREGLRELLTEMLEDGAIEPVEASEWVSPVVITKKADGRLRFCVDLRSVNQSIVVDVFPLPNIGKELWDGLAGRGVRVAKRHDTVCVFKKSRAKDDTVPFALSPYFLLLLLLELRAMSDYMNY</sequence>
<gene>
    <name evidence="2" type="ORF">NDU88_004689</name>
</gene>
<feature type="transmembrane region" description="Helical" evidence="1">
    <location>
        <begin position="189"/>
        <end position="208"/>
    </location>
</feature>
<dbReference type="SUPFAM" id="SSF56672">
    <property type="entry name" value="DNA/RNA polymerases"/>
    <property type="match status" value="1"/>
</dbReference>
<organism evidence="2 3">
    <name type="scientific">Pleurodeles waltl</name>
    <name type="common">Iberian ribbed newt</name>
    <dbReference type="NCBI Taxonomy" id="8319"/>
    <lineage>
        <taxon>Eukaryota</taxon>
        <taxon>Metazoa</taxon>
        <taxon>Chordata</taxon>
        <taxon>Craniata</taxon>
        <taxon>Vertebrata</taxon>
        <taxon>Euteleostomi</taxon>
        <taxon>Amphibia</taxon>
        <taxon>Batrachia</taxon>
        <taxon>Caudata</taxon>
        <taxon>Salamandroidea</taxon>
        <taxon>Salamandridae</taxon>
        <taxon>Pleurodelinae</taxon>
        <taxon>Pleurodeles</taxon>
    </lineage>
</organism>
<proteinExistence type="predicted"/>
<dbReference type="EMBL" id="JANPWB010000002">
    <property type="protein sequence ID" value="KAJ1209311.1"/>
    <property type="molecule type" value="Genomic_DNA"/>
</dbReference>